<organism evidence="2 3">
    <name type="scientific">Phytophthora boehmeriae</name>
    <dbReference type="NCBI Taxonomy" id="109152"/>
    <lineage>
        <taxon>Eukaryota</taxon>
        <taxon>Sar</taxon>
        <taxon>Stramenopiles</taxon>
        <taxon>Oomycota</taxon>
        <taxon>Peronosporomycetes</taxon>
        <taxon>Peronosporales</taxon>
        <taxon>Peronosporaceae</taxon>
        <taxon>Phytophthora</taxon>
    </lineage>
</organism>
<dbReference type="SMART" id="SM00060">
    <property type="entry name" value="FN3"/>
    <property type="match status" value="1"/>
</dbReference>
<evidence type="ECO:0000313" key="2">
    <source>
        <dbReference type="EMBL" id="KAG7399553.1"/>
    </source>
</evidence>
<dbReference type="PROSITE" id="PS50853">
    <property type="entry name" value="FN3"/>
    <property type="match status" value="1"/>
</dbReference>
<comment type="caution">
    <text evidence="2">The sequence shown here is derived from an EMBL/GenBank/DDBJ whole genome shotgun (WGS) entry which is preliminary data.</text>
</comment>
<dbReference type="CDD" id="cd00063">
    <property type="entry name" value="FN3"/>
    <property type="match status" value="1"/>
</dbReference>
<dbReference type="AlphaFoldDB" id="A0A8T1X687"/>
<dbReference type="EMBL" id="JAGDFL010000050">
    <property type="protein sequence ID" value="KAG7399553.1"/>
    <property type="molecule type" value="Genomic_DNA"/>
</dbReference>
<reference evidence="2" key="1">
    <citation type="submission" date="2021-02" db="EMBL/GenBank/DDBJ databases">
        <authorList>
            <person name="Palmer J.M."/>
        </authorList>
    </citation>
    <scope>NUCLEOTIDE SEQUENCE</scope>
    <source>
        <strain evidence="2">SCRP23</strain>
    </source>
</reference>
<dbReference type="OrthoDB" id="409136at2759"/>
<sequence length="460" mass="50222">MGVELDAGDGRLRGVVLSSGNPKLAFVDSPQLHVYLGADDRDYLIFRMKYVGKCDLAMISLERSPSKPTAWPGADPRAMNDPIRIPFNLHANALEQDDLYFIPIWKHVTGVVRRVRFHPCVSRTKSTGQSFSIDWVAFAKAPVITKVRGCIDKYDLPGNSDDGTKAQLNCTENERWTNGFHHSSAAACSPMLLPRASTYNCAREGGELLTISGKHFGASDAIVTIDGVECLDVVHTVPEEELQCRLPPAASEWLASPTYPSTVRVHNGKLLQLFDKVPFLSYAAPVSAPLPPVISNIATHAIDVNWKAPDNLWESMTVTGYRVAWKHCADTGFSLENTIVVGNVTSTTLISLESSTRYQVQVTPLTENQRQWPNEWQNIDLYGQRAILPNAVPGVDSSASSCVTTLAKDFSFSQFNARLMTNVSGLPAAIALRTSPTLGPTGEVGDQGHFGLYVNGDAHL</sequence>
<evidence type="ECO:0000259" key="1">
    <source>
        <dbReference type="PROSITE" id="PS50853"/>
    </source>
</evidence>
<keyword evidence="3" id="KW-1185">Reference proteome</keyword>
<dbReference type="Proteomes" id="UP000693981">
    <property type="component" value="Unassembled WGS sequence"/>
</dbReference>
<dbReference type="Pfam" id="PF00041">
    <property type="entry name" value="fn3"/>
    <property type="match status" value="1"/>
</dbReference>
<evidence type="ECO:0000313" key="3">
    <source>
        <dbReference type="Proteomes" id="UP000693981"/>
    </source>
</evidence>
<accession>A0A8T1X687</accession>
<dbReference type="InterPro" id="IPR002909">
    <property type="entry name" value="IPT_dom"/>
</dbReference>
<dbReference type="InterPro" id="IPR003961">
    <property type="entry name" value="FN3_dom"/>
</dbReference>
<dbReference type="Pfam" id="PF01833">
    <property type="entry name" value="TIG"/>
    <property type="match status" value="1"/>
</dbReference>
<proteinExistence type="predicted"/>
<gene>
    <name evidence="2" type="ORF">PHYBOEH_008548</name>
</gene>
<feature type="domain" description="Fibronectin type-III" evidence="1">
    <location>
        <begin position="288"/>
        <end position="384"/>
    </location>
</feature>
<protein>
    <recommendedName>
        <fullName evidence="1">Fibronectin type-III domain-containing protein</fullName>
    </recommendedName>
</protein>
<name>A0A8T1X687_9STRA</name>